<dbReference type="AlphaFoldDB" id="A0A392S8K0"/>
<keyword evidence="2" id="KW-1185">Reference proteome</keyword>
<protein>
    <submittedName>
        <fullName evidence="1">Uncharacterized protein</fullName>
    </submittedName>
</protein>
<proteinExistence type="predicted"/>
<organism evidence="1 2">
    <name type="scientific">Trifolium medium</name>
    <dbReference type="NCBI Taxonomy" id="97028"/>
    <lineage>
        <taxon>Eukaryota</taxon>
        <taxon>Viridiplantae</taxon>
        <taxon>Streptophyta</taxon>
        <taxon>Embryophyta</taxon>
        <taxon>Tracheophyta</taxon>
        <taxon>Spermatophyta</taxon>
        <taxon>Magnoliopsida</taxon>
        <taxon>eudicotyledons</taxon>
        <taxon>Gunneridae</taxon>
        <taxon>Pentapetalae</taxon>
        <taxon>rosids</taxon>
        <taxon>fabids</taxon>
        <taxon>Fabales</taxon>
        <taxon>Fabaceae</taxon>
        <taxon>Papilionoideae</taxon>
        <taxon>50 kb inversion clade</taxon>
        <taxon>NPAAA clade</taxon>
        <taxon>Hologalegina</taxon>
        <taxon>IRL clade</taxon>
        <taxon>Trifolieae</taxon>
        <taxon>Trifolium</taxon>
    </lineage>
</organism>
<evidence type="ECO:0000313" key="2">
    <source>
        <dbReference type="Proteomes" id="UP000265520"/>
    </source>
</evidence>
<dbReference type="Proteomes" id="UP000265520">
    <property type="component" value="Unassembled WGS sequence"/>
</dbReference>
<accession>A0A392S8K0</accession>
<reference evidence="1 2" key="1">
    <citation type="journal article" date="2018" name="Front. Plant Sci.">
        <title>Red Clover (Trifolium pratense) and Zigzag Clover (T. medium) - A Picture of Genomic Similarities and Differences.</title>
        <authorList>
            <person name="Dluhosova J."/>
            <person name="Istvanek J."/>
            <person name="Nedelnik J."/>
            <person name="Repkova J."/>
        </authorList>
    </citation>
    <scope>NUCLEOTIDE SEQUENCE [LARGE SCALE GENOMIC DNA]</scope>
    <source>
        <strain evidence="2">cv. 10/8</strain>
        <tissue evidence="1">Leaf</tissue>
    </source>
</reference>
<evidence type="ECO:0000313" key="1">
    <source>
        <dbReference type="EMBL" id="MCI45211.1"/>
    </source>
</evidence>
<sequence>MNHALLRYVDSFDDVLVADPQGSSGRKKVFVKRYIDTELVISEPSSERRKEIF</sequence>
<feature type="non-terminal residue" evidence="1">
    <location>
        <position position="53"/>
    </location>
</feature>
<name>A0A392S8K0_9FABA</name>
<dbReference type="EMBL" id="LXQA010340842">
    <property type="protein sequence ID" value="MCI45211.1"/>
    <property type="molecule type" value="Genomic_DNA"/>
</dbReference>
<comment type="caution">
    <text evidence="1">The sequence shown here is derived from an EMBL/GenBank/DDBJ whole genome shotgun (WGS) entry which is preliminary data.</text>
</comment>